<organism evidence="1 2">
    <name type="scientific">Planococcus rifietoensis</name>
    <dbReference type="NCBI Taxonomy" id="200991"/>
    <lineage>
        <taxon>Bacteria</taxon>
        <taxon>Bacillati</taxon>
        <taxon>Bacillota</taxon>
        <taxon>Bacilli</taxon>
        <taxon>Bacillales</taxon>
        <taxon>Caryophanaceae</taxon>
        <taxon>Planococcus</taxon>
    </lineage>
</organism>
<dbReference type="EMBL" id="CP013659">
    <property type="protein sequence ID" value="ALS75748.1"/>
    <property type="molecule type" value="Genomic_DNA"/>
</dbReference>
<name>A0A0U2Z900_9BACL</name>
<proteinExistence type="predicted"/>
<dbReference type="Proteomes" id="UP000067683">
    <property type="component" value="Chromosome"/>
</dbReference>
<gene>
    <name evidence="1" type="ORF">AUC31_11310</name>
</gene>
<dbReference type="AlphaFoldDB" id="A0A0U2Z900"/>
<accession>A0A0U2Z900</accession>
<dbReference type="KEGG" id="prt:AUC31_11310"/>
<evidence type="ECO:0000313" key="1">
    <source>
        <dbReference type="EMBL" id="ALS75748.1"/>
    </source>
</evidence>
<sequence>MNYAELLQYPGYLYLNSLFEPEDNALIVDIDRCKTPDTPISENDNFSSHEVFDVDETLPILRLEFDFYIAYSVLNESFTALDKYEDYEGRRFSLYSKSRYLDFIEIGTTADEEHPGPYKHYGINALNHTIDVVSTEPPRVSFIQRDVQQK</sequence>
<keyword evidence="2" id="KW-1185">Reference proteome</keyword>
<evidence type="ECO:0000313" key="2">
    <source>
        <dbReference type="Proteomes" id="UP000067683"/>
    </source>
</evidence>
<dbReference type="OrthoDB" id="80147at2"/>
<reference evidence="1" key="1">
    <citation type="submission" date="2016-01" db="EMBL/GenBank/DDBJ databases">
        <title>Complete genome of Planococcus rifietoensis type strain M8.</title>
        <authorList>
            <person name="See-Too W.S."/>
        </authorList>
    </citation>
    <scope>NUCLEOTIDE SEQUENCE [LARGE SCALE GENOMIC DNA]</scope>
    <source>
        <strain evidence="1">M8</strain>
    </source>
</reference>
<dbReference type="RefSeq" id="WP_058382451.1">
    <property type="nucleotide sequence ID" value="NZ_CP013659.2"/>
</dbReference>
<protein>
    <submittedName>
        <fullName evidence="1">Uncharacterized protein</fullName>
    </submittedName>
</protein>